<dbReference type="AlphaFoldDB" id="U2HTP0"/>
<reference evidence="1 2" key="1">
    <citation type="journal article" date="2013" name="Genome Announc.">
        <title>The Draft Genome Sequence of Sphingomonas paucimobilis Strain HER1398 (Proteobacteria), Host to the Giant PAU Phage, Indicates That It Is a Member of the Genus Sphingobacterium (Bacteroidetes).</title>
        <authorList>
            <person name="White R.A.III."/>
            <person name="Suttle C.A."/>
        </authorList>
    </citation>
    <scope>NUCLEOTIDE SEQUENCE [LARGE SCALE GENOMIC DNA]</scope>
    <source>
        <strain evidence="1 2">HER1398</strain>
    </source>
</reference>
<keyword evidence="2" id="KW-1185">Reference proteome</keyword>
<name>U2HTP0_9SPHI</name>
<evidence type="ECO:0000313" key="2">
    <source>
        <dbReference type="Proteomes" id="UP000016584"/>
    </source>
</evidence>
<dbReference type="InterPro" id="IPR016084">
    <property type="entry name" value="Haem_Oase-like_multi-hlx"/>
</dbReference>
<evidence type="ECO:0008006" key="3">
    <source>
        <dbReference type="Google" id="ProtNLM"/>
    </source>
</evidence>
<dbReference type="RefSeq" id="WP_021070380.1">
    <property type="nucleotide sequence ID" value="NZ_ATDL01000015.1"/>
</dbReference>
<dbReference type="Gene3D" id="1.20.910.10">
    <property type="entry name" value="Heme oxygenase-like"/>
    <property type="match status" value="1"/>
</dbReference>
<dbReference type="EMBL" id="ATDL01000015">
    <property type="protein sequence ID" value="ERJ58887.1"/>
    <property type="molecule type" value="Genomic_DNA"/>
</dbReference>
<dbReference type="PATRIC" id="fig|1346330.5.peg.2218"/>
<protein>
    <recommendedName>
        <fullName evidence="3">Heme oxygenase</fullName>
    </recommendedName>
</protein>
<proteinExistence type="predicted"/>
<dbReference type="OrthoDB" id="9791270at2"/>
<sequence>MNKIEEINACIHAEREQLLTHPLYSHIKNITDLRLFTEIHVYAVWDFMSLLKSLQRRLTCVRVPWIASDYPNTRYLINEIVLAEESDEYIDGSRLSHYEMYLDAMQSMGADTSAIEQFVSVIKDGTKVEDAIRKMDIDVRIKEFLLYTFDVIFNGGDHEVAAAFTFGREDLIPGMFNAILKEIQLQFPDTDLQKFIYYFERHIELDGDEHGPLAMQMILELAGEDEAKWDAIKAVSKEALKKRIALWDAIYDAIDKAYYGNKKRFSNGENENLL</sequence>
<gene>
    <name evidence="1" type="ORF">M472_08900</name>
</gene>
<dbReference type="Proteomes" id="UP000016584">
    <property type="component" value="Unassembled WGS sequence"/>
</dbReference>
<comment type="caution">
    <text evidence="1">The sequence shown here is derived from an EMBL/GenBank/DDBJ whole genome shotgun (WGS) entry which is preliminary data.</text>
</comment>
<evidence type="ECO:0000313" key="1">
    <source>
        <dbReference type="EMBL" id="ERJ58887.1"/>
    </source>
</evidence>
<dbReference type="SUPFAM" id="SSF48613">
    <property type="entry name" value="Heme oxygenase-like"/>
    <property type="match status" value="1"/>
</dbReference>
<organism evidence="1 2">
    <name type="scientific">Sphingobacterium paucimobilis HER1398</name>
    <dbReference type="NCBI Taxonomy" id="1346330"/>
    <lineage>
        <taxon>Bacteria</taxon>
        <taxon>Pseudomonadati</taxon>
        <taxon>Bacteroidota</taxon>
        <taxon>Sphingobacteriia</taxon>
        <taxon>Sphingobacteriales</taxon>
        <taxon>Sphingobacteriaceae</taxon>
        <taxon>Sphingobacterium</taxon>
    </lineage>
</organism>
<dbReference type="InterPro" id="IPR024423">
    <property type="entry name" value="DUF3050"/>
</dbReference>
<dbReference type="eggNOG" id="ENOG502Z7VP">
    <property type="taxonomic scope" value="Bacteria"/>
</dbReference>
<dbReference type="STRING" id="1346330.M472_08900"/>
<dbReference type="Pfam" id="PF11251">
    <property type="entry name" value="DUF3050"/>
    <property type="match status" value="1"/>
</dbReference>
<accession>U2HTP0</accession>